<dbReference type="OMA" id="WHGLMEL"/>
<sequence length="333" mass="38572">MYADDVTDMEVDTSRPPSVPSAGLIQPTIWVPVSRVNQLDAAKLDVEMTAMLKEQLTKVFSLMQPGLVSRYEPELDAFLEFLVWRFSIWLDKPTPGNALMNLRYRDERAFLPLAALGKVRTGLEGPGLTKYQKLGYCLALVGGRYTWARLQMFSAFRRWGDSAQSTWRHTAWIWLQKAENVYKAASFINLLIFLRTGRYRSLIERLLNARLVYERPNMSRTVSFEYMNRQLVWHEFSELLLLILPLLNITSIKKALTFPFSSEQMSKVKLKENACPICEQCPITITYVAHPCQHQYCYYCLRTRCIANPSFRCVKCNEQVLAMQRLPTEEKAK</sequence>
<evidence type="ECO:0000256" key="18">
    <source>
        <dbReference type="PROSITE-ProRule" id="PRU00175"/>
    </source>
</evidence>
<evidence type="ECO:0000256" key="10">
    <source>
        <dbReference type="ARBA" id="ARBA00022833"/>
    </source>
</evidence>
<keyword evidence="8 18" id="KW-0863">Zinc-finger</keyword>
<comment type="pathway">
    <text evidence="2">Protein modification; protein ubiquitination.</text>
</comment>
<evidence type="ECO:0000256" key="14">
    <source>
        <dbReference type="ARBA" id="ARBA00023140"/>
    </source>
</evidence>
<dbReference type="InterPro" id="IPR045859">
    <property type="entry name" value="RING-HC_PEX2"/>
</dbReference>
<proteinExistence type="inferred from homology"/>
<keyword evidence="14" id="KW-0576">Peroxisome</keyword>
<dbReference type="PROSITE" id="PS00518">
    <property type="entry name" value="ZF_RING_1"/>
    <property type="match status" value="1"/>
</dbReference>
<dbReference type="Proteomes" id="UP000825935">
    <property type="component" value="Chromosome 1"/>
</dbReference>
<dbReference type="InterPro" id="IPR025654">
    <property type="entry name" value="PEX2/10"/>
</dbReference>
<dbReference type="AlphaFoldDB" id="A0A8T2VHH1"/>
<evidence type="ECO:0000313" key="20">
    <source>
        <dbReference type="EMBL" id="KAH7446538.1"/>
    </source>
</evidence>
<dbReference type="GO" id="GO:0016558">
    <property type="term" value="P:protein import into peroxisome matrix"/>
    <property type="evidence" value="ECO:0007669"/>
    <property type="project" value="InterPro"/>
</dbReference>
<evidence type="ECO:0000256" key="8">
    <source>
        <dbReference type="ARBA" id="ARBA00022771"/>
    </source>
</evidence>
<dbReference type="SUPFAM" id="SSF57850">
    <property type="entry name" value="RING/U-box"/>
    <property type="match status" value="1"/>
</dbReference>
<gene>
    <name evidence="20" type="ORF">KP509_01G061100</name>
</gene>
<evidence type="ECO:0000256" key="12">
    <source>
        <dbReference type="ARBA" id="ARBA00022989"/>
    </source>
</evidence>
<keyword evidence="9" id="KW-0833">Ubl conjugation pathway</keyword>
<keyword evidence="13" id="KW-0472">Membrane</keyword>
<keyword evidence="11" id="KW-0653">Protein transport</keyword>
<reference evidence="20" key="1">
    <citation type="submission" date="2021-08" db="EMBL/GenBank/DDBJ databases">
        <title>WGS assembly of Ceratopteris richardii.</title>
        <authorList>
            <person name="Marchant D.B."/>
            <person name="Chen G."/>
            <person name="Jenkins J."/>
            <person name="Shu S."/>
            <person name="Leebens-Mack J."/>
            <person name="Grimwood J."/>
            <person name="Schmutz J."/>
            <person name="Soltis P."/>
            <person name="Soltis D."/>
            <person name="Chen Z.-H."/>
        </authorList>
    </citation>
    <scope>NUCLEOTIDE SEQUENCE</scope>
    <source>
        <strain evidence="20">Whitten #5841</strain>
        <tissue evidence="20">Leaf</tissue>
    </source>
</reference>
<evidence type="ECO:0000256" key="4">
    <source>
        <dbReference type="ARBA" id="ARBA00022448"/>
    </source>
</evidence>
<evidence type="ECO:0000256" key="1">
    <source>
        <dbReference type="ARBA" id="ARBA00004585"/>
    </source>
</evidence>
<evidence type="ECO:0000313" key="21">
    <source>
        <dbReference type="Proteomes" id="UP000825935"/>
    </source>
</evidence>
<comment type="similarity">
    <text evidence="3">Belongs to the pex2/pex10/pex12 family.</text>
</comment>
<evidence type="ECO:0000256" key="15">
    <source>
        <dbReference type="ARBA" id="ARBA00032511"/>
    </source>
</evidence>
<dbReference type="InterPro" id="IPR017907">
    <property type="entry name" value="Znf_RING_CS"/>
</dbReference>
<dbReference type="InterPro" id="IPR006845">
    <property type="entry name" value="Pex_N"/>
</dbReference>
<comment type="caution">
    <text evidence="20">The sequence shown here is derived from an EMBL/GenBank/DDBJ whole genome shotgun (WGS) entry which is preliminary data.</text>
</comment>
<dbReference type="CDD" id="cd16526">
    <property type="entry name" value="RING-HC_PEX2"/>
    <property type="match status" value="1"/>
</dbReference>
<evidence type="ECO:0000256" key="17">
    <source>
        <dbReference type="ARBA" id="ARBA00034523"/>
    </source>
</evidence>
<evidence type="ECO:0000256" key="16">
    <source>
        <dbReference type="ARBA" id="ARBA00034438"/>
    </source>
</evidence>
<dbReference type="PANTHER" id="PTHR48178:SF1">
    <property type="entry name" value="PEROXISOME BIOGENESIS FACTOR 2"/>
    <property type="match status" value="1"/>
</dbReference>
<protein>
    <recommendedName>
        <fullName evidence="17">RING-type E3 ubiquitin transferase (cysteine targeting)</fullName>
        <ecNumber evidence="17">2.3.2.36</ecNumber>
    </recommendedName>
    <alternativeName>
        <fullName evidence="15">Peroxin-2</fullName>
    </alternativeName>
</protein>
<keyword evidence="4" id="KW-0813">Transport</keyword>
<keyword evidence="5" id="KW-0808">Transferase</keyword>
<dbReference type="EMBL" id="CM035406">
    <property type="protein sequence ID" value="KAH7446538.1"/>
    <property type="molecule type" value="Genomic_DNA"/>
</dbReference>
<evidence type="ECO:0000256" key="13">
    <source>
        <dbReference type="ARBA" id="ARBA00023136"/>
    </source>
</evidence>
<dbReference type="GO" id="GO:0061630">
    <property type="term" value="F:ubiquitin protein ligase activity"/>
    <property type="evidence" value="ECO:0007669"/>
    <property type="project" value="UniProtKB-EC"/>
</dbReference>
<organism evidence="20 21">
    <name type="scientific">Ceratopteris richardii</name>
    <name type="common">Triangle waterfern</name>
    <dbReference type="NCBI Taxonomy" id="49495"/>
    <lineage>
        <taxon>Eukaryota</taxon>
        <taxon>Viridiplantae</taxon>
        <taxon>Streptophyta</taxon>
        <taxon>Embryophyta</taxon>
        <taxon>Tracheophyta</taxon>
        <taxon>Polypodiopsida</taxon>
        <taxon>Polypodiidae</taxon>
        <taxon>Polypodiales</taxon>
        <taxon>Pteridineae</taxon>
        <taxon>Pteridaceae</taxon>
        <taxon>Parkerioideae</taxon>
        <taxon>Ceratopteris</taxon>
    </lineage>
</organism>
<keyword evidence="6" id="KW-0812">Transmembrane</keyword>
<keyword evidence="12" id="KW-1133">Transmembrane helix</keyword>
<evidence type="ECO:0000256" key="11">
    <source>
        <dbReference type="ARBA" id="ARBA00022927"/>
    </source>
</evidence>
<comment type="subcellular location">
    <subcellularLocation>
        <location evidence="1">Peroxisome membrane</location>
        <topology evidence="1">Multi-pass membrane protein</topology>
    </subcellularLocation>
</comment>
<name>A0A8T2VHH1_CERRI</name>
<dbReference type="OrthoDB" id="1701437at2759"/>
<keyword evidence="7" id="KW-0479">Metal-binding</keyword>
<dbReference type="GO" id="GO:0005778">
    <property type="term" value="C:peroxisomal membrane"/>
    <property type="evidence" value="ECO:0007669"/>
    <property type="project" value="UniProtKB-SubCell"/>
</dbReference>
<keyword evidence="21" id="KW-1185">Reference proteome</keyword>
<comment type="catalytic activity">
    <reaction evidence="16">
        <text>[E2 ubiquitin-conjugating enzyme]-S-ubiquitinyl-L-cysteine + [acceptor protein]-L-cysteine = [E2 ubiquitin-conjugating enzyme]-L-cysteine + [acceptor protein]-S-ubiquitinyl-L-cysteine.</text>
        <dbReference type="EC" id="2.3.2.36"/>
    </reaction>
</comment>
<dbReference type="GO" id="GO:0008270">
    <property type="term" value="F:zinc ion binding"/>
    <property type="evidence" value="ECO:0007669"/>
    <property type="project" value="UniProtKB-KW"/>
</dbReference>
<evidence type="ECO:0000256" key="7">
    <source>
        <dbReference type="ARBA" id="ARBA00022723"/>
    </source>
</evidence>
<dbReference type="PROSITE" id="PS50089">
    <property type="entry name" value="ZF_RING_2"/>
    <property type="match status" value="1"/>
</dbReference>
<dbReference type="InterPro" id="IPR001841">
    <property type="entry name" value="Znf_RING"/>
</dbReference>
<evidence type="ECO:0000256" key="5">
    <source>
        <dbReference type="ARBA" id="ARBA00022679"/>
    </source>
</evidence>
<keyword evidence="10" id="KW-0862">Zinc</keyword>
<accession>A0A8T2VHH1</accession>
<dbReference type="EC" id="2.3.2.36" evidence="17"/>
<evidence type="ECO:0000256" key="2">
    <source>
        <dbReference type="ARBA" id="ARBA00004906"/>
    </source>
</evidence>
<dbReference type="PANTHER" id="PTHR48178">
    <property type="entry name" value="PEROXISOME BIOGENESIS FACTOR 2"/>
    <property type="match status" value="1"/>
</dbReference>
<evidence type="ECO:0000259" key="19">
    <source>
        <dbReference type="PROSITE" id="PS50089"/>
    </source>
</evidence>
<evidence type="ECO:0000256" key="3">
    <source>
        <dbReference type="ARBA" id="ARBA00008704"/>
    </source>
</evidence>
<dbReference type="Pfam" id="PF04757">
    <property type="entry name" value="Pex2_Pex12"/>
    <property type="match status" value="1"/>
</dbReference>
<evidence type="ECO:0000256" key="6">
    <source>
        <dbReference type="ARBA" id="ARBA00022692"/>
    </source>
</evidence>
<evidence type="ECO:0000256" key="9">
    <source>
        <dbReference type="ARBA" id="ARBA00022786"/>
    </source>
</evidence>
<feature type="domain" description="RING-type" evidence="19">
    <location>
        <begin position="275"/>
        <end position="317"/>
    </location>
</feature>